<evidence type="ECO:0008006" key="4">
    <source>
        <dbReference type="Google" id="ProtNLM"/>
    </source>
</evidence>
<keyword evidence="1" id="KW-1133">Transmembrane helix</keyword>
<evidence type="ECO:0000313" key="2">
    <source>
        <dbReference type="EMBL" id="MBU9720865.1"/>
    </source>
</evidence>
<feature type="transmembrane region" description="Helical" evidence="1">
    <location>
        <begin position="20"/>
        <end position="42"/>
    </location>
</feature>
<protein>
    <recommendedName>
        <fullName evidence="4">DUF4352 domain-containing protein</fullName>
    </recommendedName>
</protein>
<keyword evidence="3" id="KW-1185">Reference proteome</keyword>
<dbReference type="RefSeq" id="WP_088074300.1">
    <property type="nucleotide sequence ID" value="NZ_JAHQCR010000022.1"/>
</dbReference>
<organism evidence="2 3">
    <name type="scientific">Evansella alkalicola</name>
    <dbReference type="NCBI Taxonomy" id="745819"/>
    <lineage>
        <taxon>Bacteria</taxon>
        <taxon>Bacillati</taxon>
        <taxon>Bacillota</taxon>
        <taxon>Bacilli</taxon>
        <taxon>Bacillales</taxon>
        <taxon>Bacillaceae</taxon>
        <taxon>Evansella</taxon>
    </lineage>
</organism>
<name>A0ABS6JR19_9BACI</name>
<evidence type="ECO:0000256" key="1">
    <source>
        <dbReference type="SAM" id="Phobius"/>
    </source>
</evidence>
<dbReference type="EMBL" id="JAHQCR010000022">
    <property type="protein sequence ID" value="MBU9720865.1"/>
    <property type="molecule type" value="Genomic_DNA"/>
</dbReference>
<keyword evidence="1" id="KW-0812">Transmembrane</keyword>
<sequence length="206" mass="23216">MINRRSIREETVITFKEKIIVTVIGVLVISFVIWLSGVPGLLINGISHLSNNEDKYHNMAHQVEGEFVVEIDLSDLESNEGKILYDDKTQIYISHLNVENDSNYEVIFRSSGNYNTSGASLVSGIEHATFNNEPSKIFQAEAKATYGGETFVLSPATSTDLVYRDGDKFGFYLFPEGEEVEIDLDTDPIIEVEVTNLYRNLWVKKP</sequence>
<comment type="caution">
    <text evidence="2">The sequence shown here is derived from an EMBL/GenBank/DDBJ whole genome shotgun (WGS) entry which is preliminary data.</text>
</comment>
<reference evidence="2 3" key="1">
    <citation type="submission" date="2021-06" db="EMBL/GenBank/DDBJ databases">
        <title>Bacillus sp. RD4P76, an endophyte from a halophyte.</title>
        <authorList>
            <person name="Sun J.-Q."/>
        </authorList>
    </citation>
    <scope>NUCLEOTIDE SEQUENCE [LARGE SCALE GENOMIC DNA]</scope>
    <source>
        <strain evidence="2 3">JCM 17098</strain>
    </source>
</reference>
<evidence type="ECO:0000313" key="3">
    <source>
        <dbReference type="Proteomes" id="UP000790580"/>
    </source>
</evidence>
<proteinExistence type="predicted"/>
<accession>A0ABS6JR19</accession>
<gene>
    <name evidence="2" type="ORF">KS407_05310</name>
</gene>
<keyword evidence="1" id="KW-0472">Membrane</keyword>
<dbReference type="Proteomes" id="UP000790580">
    <property type="component" value="Unassembled WGS sequence"/>
</dbReference>